<dbReference type="GO" id="GO:0004792">
    <property type="term" value="F:thiosulfate-cyanide sulfurtransferase activity"/>
    <property type="evidence" value="ECO:0007669"/>
    <property type="project" value="TreeGrafter"/>
</dbReference>
<dbReference type="Pfam" id="PF00581">
    <property type="entry name" value="Rhodanese"/>
    <property type="match status" value="2"/>
</dbReference>
<dbReference type="CDD" id="cd01449">
    <property type="entry name" value="TST_Repeat_2"/>
    <property type="match status" value="1"/>
</dbReference>
<feature type="domain" description="Rhodanese" evidence="3">
    <location>
        <begin position="50"/>
        <end position="144"/>
    </location>
</feature>
<dbReference type="InterPro" id="IPR036873">
    <property type="entry name" value="Rhodanese-like_dom_sf"/>
</dbReference>
<keyword evidence="5" id="KW-1185">Reference proteome</keyword>
<dbReference type="AlphaFoldDB" id="A0A9W6P946"/>
<accession>A0A9W6P946</accession>
<protein>
    <submittedName>
        <fullName evidence="4">Sulfurtransferase</fullName>
    </submittedName>
</protein>
<dbReference type="PROSITE" id="PS50206">
    <property type="entry name" value="RHODANESE_3"/>
    <property type="match status" value="2"/>
</dbReference>
<dbReference type="PANTHER" id="PTHR11364">
    <property type="entry name" value="THIOSULFATE SULFERTANSFERASE"/>
    <property type="match status" value="1"/>
</dbReference>
<proteinExistence type="predicted"/>
<dbReference type="Proteomes" id="UP001165092">
    <property type="component" value="Unassembled WGS sequence"/>
</dbReference>
<dbReference type="SMART" id="SM00450">
    <property type="entry name" value="RHOD"/>
    <property type="match status" value="2"/>
</dbReference>
<sequence>MTSHDSAPTVSAAWLAEHLDDDGLVVVDSTTHLALPANGPYTLESGRSTYEAEHIPGAVFADLLTDFADTEASGAWTVPPSEKFAASAAKLGIGDGRRVVLYDQSSGFWATRLWWHLRLEGFDNAAVLDGGLRAWTASGRPVTDAPSTVPPAEFTPARRPGLLRSKEEVAAAVDDERTVLVNVLDPETYRGERTTYSRPGHIPGSINLPVTEITDPSTGLLKPVEELRVIFDRAGLLDPGVAPVTYCGGGIAATGVAHALALVGRDDVAVYDGSLTEWSADSSLPLVTGSSPR</sequence>
<dbReference type="Gene3D" id="3.40.250.10">
    <property type="entry name" value="Rhodanese-like domain"/>
    <property type="match status" value="2"/>
</dbReference>
<evidence type="ECO:0000313" key="5">
    <source>
        <dbReference type="Proteomes" id="UP001165092"/>
    </source>
</evidence>
<dbReference type="PANTHER" id="PTHR11364:SF27">
    <property type="entry name" value="SULFURTRANSFERASE"/>
    <property type="match status" value="1"/>
</dbReference>
<keyword evidence="2" id="KW-0677">Repeat</keyword>
<dbReference type="EMBL" id="BSQG01000007">
    <property type="protein sequence ID" value="GLU49440.1"/>
    <property type="molecule type" value="Genomic_DNA"/>
</dbReference>
<evidence type="ECO:0000313" key="4">
    <source>
        <dbReference type="EMBL" id="GLU49440.1"/>
    </source>
</evidence>
<dbReference type="CDD" id="cd01448">
    <property type="entry name" value="TST_Repeat_1"/>
    <property type="match status" value="1"/>
</dbReference>
<dbReference type="RefSeq" id="WP_285760974.1">
    <property type="nucleotide sequence ID" value="NZ_BSQG01000007.1"/>
</dbReference>
<name>A0A9W6P946_9ACTN</name>
<evidence type="ECO:0000256" key="1">
    <source>
        <dbReference type="ARBA" id="ARBA00022679"/>
    </source>
</evidence>
<dbReference type="InterPro" id="IPR045078">
    <property type="entry name" value="TST/MPST-like"/>
</dbReference>
<dbReference type="SUPFAM" id="SSF52821">
    <property type="entry name" value="Rhodanese/Cell cycle control phosphatase"/>
    <property type="match status" value="2"/>
</dbReference>
<dbReference type="InterPro" id="IPR001763">
    <property type="entry name" value="Rhodanese-like_dom"/>
</dbReference>
<feature type="domain" description="Rhodanese" evidence="3">
    <location>
        <begin position="174"/>
        <end position="287"/>
    </location>
</feature>
<keyword evidence="1" id="KW-0808">Transferase</keyword>
<evidence type="ECO:0000259" key="3">
    <source>
        <dbReference type="PROSITE" id="PS50206"/>
    </source>
</evidence>
<evidence type="ECO:0000256" key="2">
    <source>
        <dbReference type="ARBA" id="ARBA00022737"/>
    </source>
</evidence>
<organism evidence="4 5">
    <name type="scientific">Nocardiopsis ansamitocini</name>
    <dbReference type="NCBI Taxonomy" id="1670832"/>
    <lineage>
        <taxon>Bacteria</taxon>
        <taxon>Bacillati</taxon>
        <taxon>Actinomycetota</taxon>
        <taxon>Actinomycetes</taxon>
        <taxon>Streptosporangiales</taxon>
        <taxon>Nocardiopsidaceae</taxon>
        <taxon>Nocardiopsis</taxon>
    </lineage>
</organism>
<comment type="caution">
    <text evidence="4">The sequence shown here is derived from an EMBL/GenBank/DDBJ whole genome shotgun (WGS) entry which is preliminary data.</text>
</comment>
<gene>
    <name evidence="4" type="ORF">Nans01_37910</name>
</gene>
<reference evidence="4" key="1">
    <citation type="submission" date="2023-02" db="EMBL/GenBank/DDBJ databases">
        <title>Nocardiopsis ansamitocini NBRC 112285.</title>
        <authorList>
            <person name="Ichikawa N."/>
            <person name="Sato H."/>
            <person name="Tonouchi N."/>
        </authorList>
    </citation>
    <scope>NUCLEOTIDE SEQUENCE</scope>
    <source>
        <strain evidence="4">NBRC 112285</strain>
    </source>
</reference>